<dbReference type="EMBL" id="BAAFSF010000001">
    <property type="protein sequence ID" value="GAB1251548.1"/>
    <property type="molecule type" value="Genomic_DNA"/>
</dbReference>
<dbReference type="Pfam" id="PF00712">
    <property type="entry name" value="DNA_pol3_beta"/>
    <property type="match status" value="1"/>
</dbReference>
<keyword evidence="14" id="KW-1185">Reference proteome</keyword>
<dbReference type="SMART" id="SM00480">
    <property type="entry name" value="POL3Bc"/>
    <property type="match status" value="1"/>
</dbReference>
<evidence type="ECO:0000256" key="9">
    <source>
        <dbReference type="ARBA" id="ARBA00023125"/>
    </source>
</evidence>
<keyword evidence="9" id="KW-0238">DNA-binding</keyword>
<evidence type="ECO:0000256" key="3">
    <source>
        <dbReference type="ARBA" id="ARBA00021035"/>
    </source>
</evidence>
<comment type="caution">
    <text evidence="13">The sequence shown here is derived from an EMBL/GenBank/DDBJ whole genome shotgun (WGS) entry which is preliminary data.</text>
</comment>
<reference evidence="13 14" key="1">
    <citation type="journal article" date="2025" name="Int. J. Syst. Evol. Microbiol.">
        <title>Desulfovibrio falkowii sp. nov., Porphyromonas miyakawae sp. nov., Mediterraneibacter flintii sp. nov. and Owariibacterium komagatae gen. nov., sp. nov., isolated from human faeces.</title>
        <authorList>
            <person name="Hamaguchi T."/>
            <person name="Ohara M."/>
            <person name="Hisatomi A."/>
            <person name="Sekiguchi K."/>
            <person name="Takeda J.I."/>
            <person name="Ueyama J."/>
            <person name="Ito M."/>
            <person name="Nishiwaki H."/>
            <person name="Ogi T."/>
            <person name="Hirayama M."/>
            <person name="Ohkuma M."/>
            <person name="Sakamoto M."/>
            <person name="Ohno K."/>
        </authorList>
    </citation>
    <scope>NUCLEOTIDE SEQUENCE [LARGE SCALE GENOMIC DNA]</scope>
    <source>
        <strain evidence="13 14">13CB11C</strain>
    </source>
</reference>
<evidence type="ECO:0000313" key="13">
    <source>
        <dbReference type="EMBL" id="GAB1251548.1"/>
    </source>
</evidence>
<evidence type="ECO:0000256" key="6">
    <source>
        <dbReference type="ARBA" id="ARBA00022695"/>
    </source>
</evidence>
<evidence type="ECO:0000256" key="8">
    <source>
        <dbReference type="ARBA" id="ARBA00022932"/>
    </source>
</evidence>
<dbReference type="PANTHER" id="PTHR30478">
    <property type="entry name" value="DNA POLYMERASE III SUBUNIT BETA"/>
    <property type="match status" value="1"/>
</dbReference>
<dbReference type="SUPFAM" id="SSF55979">
    <property type="entry name" value="DNA clamp"/>
    <property type="match status" value="3"/>
</dbReference>
<dbReference type="Gene3D" id="3.70.10.10">
    <property type="match status" value="1"/>
</dbReference>
<comment type="similarity">
    <text evidence="2">Belongs to the beta sliding clamp family.</text>
</comment>
<evidence type="ECO:0000256" key="11">
    <source>
        <dbReference type="ARBA" id="ARBA00033276"/>
    </source>
</evidence>
<evidence type="ECO:0000256" key="4">
    <source>
        <dbReference type="ARBA" id="ARBA00022490"/>
    </source>
</evidence>
<evidence type="ECO:0000256" key="5">
    <source>
        <dbReference type="ARBA" id="ARBA00022679"/>
    </source>
</evidence>
<keyword evidence="4" id="KW-0963">Cytoplasm</keyword>
<evidence type="ECO:0000259" key="12">
    <source>
        <dbReference type="Pfam" id="PF00712"/>
    </source>
</evidence>
<keyword evidence="7" id="KW-0235">DNA replication</keyword>
<comment type="subcellular location">
    <subcellularLocation>
        <location evidence="1">Cytoplasm</location>
    </subcellularLocation>
</comment>
<evidence type="ECO:0000256" key="7">
    <source>
        <dbReference type="ARBA" id="ARBA00022705"/>
    </source>
</evidence>
<dbReference type="Gene3D" id="3.10.150.10">
    <property type="entry name" value="DNA Polymerase III, subunit A, domain 2"/>
    <property type="match status" value="1"/>
</dbReference>
<keyword evidence="8" id="KW-0239">DNA-directed DNA polymerase</keyword>
<keyword evidence="5" id="KW-0808">Transferase</keyword>
<dbReference type="InterPro" id="IPR046938">
    <property type="entry name" value="DNA_clamp_sf"/>
</dbReference>
<gene>
    <name evidence="13" type="primary">dnaN</name>
    <name evidence="13" type="ORF">Tsumi_06520</name>
</gene>
<evidence type="ECO:0000256" key="10">
    <source>
        <dbReference type="ARBA" id="ARBA00030988"/>
    </source>
</evidence>
<dbReference type="PANTHER" id="PTHR30478:SF0">
    <property type="entry name" value="BETA SLIDING CLAMP"/>
    <property type="match status" value="1"/>
</dbReference>
<feature type="domain" description="DNA polymerase III beta sliding clamp N-terminal" evidence="12">
    <location>
        <begin position="4"/>
        <end position="102"/>
    </location>
</feature>
<keyword evidence="6" id="KW-0548">Nucleotidyltransferase</keyword>
<proteinExistence type="inferred from homology"/>
<evidence type="ECO:0000256" key="2">
    <source>
        <dbReference type="ARBA" id="ARBA00010752"/>
    </source>
</evidence>
<evidence type="ECO:0000256" key="1">
    <source>
        <dbReference type="ARBA" id="ARBA00004496"/>
    </source>
</evidence>
<dbReference type="InterPro" id="IPR022634">
    <property type="entry name" value="DNA_polIII_beta_N"/>
</dbReference>
<organism evidence="13 14">
    <name type="scientific">Porphyromonas miyakawae</name>
    <dbReference type="NCBI Taxonomy" id="3137470"/>
    <lineage>
        <taxon>Bacteria</taxon>
        <taxon>Pseudomonadati</taxon>
        <taxon>Bacteroidota</taxon>
        <taxon>Bacteroidia</taxon>
        <taxon>Bacteroidales</taxon>
        <taxon>Porphyromonadaceae</taxon>
        <taxon>Porphyromonas</taxon>
    </lineage>
</organism>
<name>A0ABQ0E1J8_9PORP</name>
<dbReference type="RefSeq" id="WP_411915354.1">
    <property type="nucleotide sequence ID" value="NZ_BAAFSF010000001.1"/>
</dbReference>
<dbReference type="Proteomes" id="UP001628220">
    <property type="component" value="Unassembled WGS sequence"/>
</dbReference>
<protein>
    <recommendedName>
        <fullName evidence="3">Beta sliding clamp</fullName>
    </recommendedName>
    <alternativeName>
        <fullName evidence="11">Beta-clamp processivity factor</fullName>
    </alternativeName>
    <alternativeName>
        <fullName evidence="10">DNA polymerase III beta sliding clamp subunit</fullName>
    </alternativeName>
</protein>
<evidence type="ECO:0000313" key="14">
    <source>
        <dbReference type="Proteomes" id="UP001628220"/>
    </source>
</evidence>
<sequence>MITFKVPSGNLSAVLQSIVRAVPPTHTNPIMSEFLFQIKDNVLYITGGSGVFQITDSIALSAESNVKDIFFSVNPSDIVDYVKDLPEQPLTFQFDDSAIVLQNDETEERKDIFDPTPNGEGQLTILFDEGEISFSVSVSDQYNAIATPEEKLVDTFHFDVDMLSKGLEYTSASLDSNTQHASFAGVHFAFFPDRLEMVATNGFVLTLYTVQGNFLPSADSNQSTAFTLPESCATYLKSFLPRYLGEEVQITRYESSIKFNIATVEIISTLNESPFPAYHTIIPQDIEYELELKSSILLSKVRRMNKFMKEDEGVIFTPGENSIELLVHSEATNRHAKEQIALSNPKGFNTRFELNNMRFQKLLGNIESDTVLIQIKDITRSFLVVPSSMPEGTTLINIISAINQNS</sequence>
<accession>A0ABQ0E1J8</accession>
<dbReference type="InterPro" id="IPR001001">
    <property type="entry name" value="DNA_polIII_beta"/>
</dbReference>